<dbReference type="Pfam" id="PF07261">
    <property type="entry name" value="DnaB_2"/>
    <property type="match status" value="1"/>
</dbReference>
<dbReference type="NCBIfam" id="TIGR01446">
    <property type="entry name" value="DnaD_dom"/>
    <property type="match status" value="1"/>
</dbReference>
<organism evidence="4 5">
    <name type="scientific">Pullulanibacillus camelliae</name>
    <dbReference type="NCBI Taxonomy" id="1707096"/>
    <lineage>
        <taxon>Bacteria</taxon>
        <taxon>Bacillati</taxon>
        <taxon>Bacillota</taxon>
        <taxon>Bacilli</taxon>
        <taxon>Bacillales</taxon>
        <taxon>Sporolactobacillaceae</taxon>
        <taxon>Pullulanibacillus</taxon>
    </lineage>
</organism>
<comment type="caution">
    <text evidence="4">The sequence shown here is derived from an EMBL/GenBank/DDBJ whole genome shotgun (WGS) entry which is preliminary data.</text>
</comment>
<dbReference type="Pfam" id="PF21984">
    <property type="entry name" value="DnaD_N"/>
    <property type="match status" value="1"/>
</dbReference>
<name>A0A8J2VQZ6_9BACL</name>
<keyword evidence="5" id="KW-1185">Reference proteome</keyword>
<dbReference type="Gene3D" id="1.10.10.10">
    <property type="entry name" value="Winged helix-like DNA-binding domain superfamily/Winged helix DNA-binding domain"/>
    <property type="match status" value="1"/>
</dbReference>
<dbReference type="SUPFAM" id="SSF158499">
    <property type="entry name" value="DnaD domain-like"/>
    <property type="match status" value="1"/>
</dbReference>
<dbReference type="EMBL" id="BMIR01000006">
    <property type="protein sequence ID" value="GGE39038.1"/>
    <property type="molecule type" value="Genomic_DNA"/>
</dbReference>
<reference evidence="4" key="2">
    <citation type="submission" date="2020-09" db="EMBL/GenBank/DDBJ databases">
        <authorList>
            <person name="Sun Q."/>
            <person name="Zhou Y."/>
        </authorList>
    </citation>
    <scope>NUCLEOTIDE SEQUENCE</scope>
    <source>
        <strain evidence="4">CGMCC 1.15371</strain>
    </source>
</reference>
<dbReference type="InterPro" id="IPR053843">
    <property type="entry name" value="DnaD_N"/>
</dbReference>
<accession>A0A8J2VQZ6</accession>
<dbReference type="InterPro" id="IPR036388">
    <property type="entry name" value="WH-like_DNA-bd_sf"/>
</dbReference>
<dbReference type="Gene3D" id="1.10.10.630">
    <property type="entry name" value="DnaD domain-like"/>
    <property type="match status" value="1"/>
</dbReference>
<sequence>MIEMMTDGALAIPKLLLDSYAEIGLDEAQCMMILQIFKYIKEGNAFPTPNELAGKMSCDASQCSNHLRELVQRGFLDIVQEKDGSVYSESYSLEPLWNRLMSVHMLSRTQHQKIEQEDALYTIFEKEFGRPLSPMECESLTMWMDDDGHPPEIIKAALREAVISGKLNFRYIDRILFDWKKNGIQTLDQAKSHGEKVRGRFNVKTPARQGNEQQRKTAPFPMYNWLDN</sequence>
<feature type="domain" description="DnaD N-terminal" evidence="3">
    <location>
        <begin position="12"/>
        <end position="109"/>
    </location>
</feature>
<dbReference type="InterPro" id="IPR034829">
    <property type="entry name" value="DnaD-like_sf"/>
</dbReference>
<feature type="domain" description="DnaB/C C-terminal" evidence="2">
    <location>
        <begin position="121"/>
        <end position="193"/>
    </location>
</feature>
<dbReference type="SUPFAM" id="SSF46785">
    <property type="entry name" value="Winged helix' DNA-binding domain"/>
    <property type="match status" value="1"/>
</dbReference>
<evidence type="ECO:0000313" key="5">
    <source>
        <dbReference type="Proteomes" id="UP000628775"/>
    </source>
</evidence>
<proteinExistence type="inferred from homology"/>
<comment type="similarity">
    <text evidence="1">Belongs to the DnaB/DnaD family.</text>
</comment>
<dbReference type="InterPro" id="IPR006343">
    <property type="entry name" value="DnaB/C_C"/>
</dbReference>
<dbReference type="PANTHER" id="PTHR37293:SF6">
    <property type="entry name" value="DNA REPLICATION PROTEIN DNAD"/>
    <property type="match status" value="1"/>
</dbReference>
<evidence type="ECO:0000259" key="3">
    <source>
        <dbReference type="Pfam" id="PF21984"/>
    </source>
</evidence>
<dbReference type="Proteomes" id="UP000628775">
    <property type="component" value="Unassembled WGS sequence"/>
</dbReference>
<evidence type="ECO:0000313" key="4">
    <source>
        <dbReference type="EMBL" id="GGE39038.1"/>
    </source>
</evidence>
<evidence type="ECO:0000259" key="2">
    <source>
        <dbReference type="Pfam" id="PF07261"/>
    </source>
</evidence>
<reference evidence="4" key="1">
    <citation type="journal article" date="2014" name="Int. J. Syst. Evol. Microbiol.">
        <title>Complete genome sequence of Corynebacterium casei LMG S-19264T (=DSM 44701T), isolated from a smear-ripened cheese.</title>
        <authorList>
            <consortium name="US DOE Joint Genome Institute (JGI-PGF)"/>
            <person name="Walter F."/>
            <person name="Albersmeier A."/>
            <person name="Kalinowski J."/>
            <person name="Ruckert C."/>
        </authorList>
    </citation>
    <scope>NUCLEOTIDE SEQUENCE</scope>
    <source>
        <strain evidence="4">CGMCC 1.15371</strain>
    </source>
</reference>
<gene>
    <name evidence="4" type="ORF">GCM10011391_17290</name>
</gene>
<evidence type="ECO:0000256" key="1">
    <source>
        <dbReference type="ARBA" id="ARBA00093462"/>
    </source>
</evidence>
<dbReference type="AlphaFoldDB" id="A0A8J2VQZ6"/>
<protein>
    <submittedName>
        <fullName evidence="4">DNA replication protein DnaD</fullName>
    </submittedName>
</protein>
<dbReference type="PANTHER" id="PTHR37293">
    <property type="entry name" value="PHAGE REPLICATION PROTEIN-RELATED"/>
    <property type="match status" value="1"/>
</dbReference>
<dbReference type="InterPro" id="IPR053162">
    <property type="entry name" value="DnaD"/>
</dbReference>
<dbReference type="InterPro" id="IPR036390">
    <property type="entry name" value="WH_DNA-bd_sf"/>
</dbReference>